<evidence type="ECO:0000259" key="6">
    <source>
        <dbReference type="Pfam" id="PF13505"/>
    </source>
</evidence>
<evidence type="ECO:0000256" key="4">
    <source>
        <dbReference type="ARBA" id="ARBA00038306"/>
    </source>
</evidence>
<dbReference type="InterPro" id="IPR006315">
    <property type="entry name" value="OM_autotransptr_brl_dom"/>
</dbReference>
<feature type="signal peptide" evidence="5">
    <location>
        <begin position="1"/>
        <end position="23"/>
    </location>
</feature>
<dbReference type="Pfam" id="PF13505">
    <property type="entry name" value="OMP_b-brl"/>
    <property type="match status" value="1"/>
</dbReference>
<dbReference type="OrthoDB" id="9815357at2"/>
<organism evidence="7 8">
    <name type="scientific">Paracoccus litorisediminis</name>
    <dbReference type="NCBI Taxonomy" id="2006130"/>
    <lineage>
        <taxon>Bacteria</taxon>
        <taxon>Pseudomonadati</taxon>
        <taxon>Pseudomonadota</taxon>
        <taxon>Alphaproteobacteria</taxon>
        <taxon>Rhodobacterales</taxon>
        <taxon>Paracoccaceae</taxon>
        <taxon>Paracoccus</taxon>
    </lineage>
</organism>
<feature type="domain" description="Outer membrane protein beta-barrel" evidence="6">
    <location>
        <begin position="44"/>
        <end position="234"/>
    </location>
</feature>
<evidence type="ECO:0000256" key="5">
    <source>
        <dbReference type="SAM" id="SignalP"/>
    </source>
</evidence>
<protein>
    <submittedName>
        <fullName evidence="7">Outer membrane beta-barrel protein</fullName>
    </submittedName>
</protein>
<dbReference type="InterPro" id="IPR011250">
    <property type="entry name" value="OMP/PagP_B-barrel"/>
</dbReference>
<dbReference type="GO" id="GO:0019867">
    <property type="term" value="C:outer membrane"/>
    <property type="evidence" value="ECO:0007669"/>
    <property type="project" value="InterPro"/>
</dbReference>
<dbReference type="RefSeq" id="WP_155038382.1">
    <property type="nucleotide sequence ID" value="NZ_JBHGCD010000001.1"/>
</dbReference>
<reference evidence="7 8" key="1">
    <citation type="submission" date="2019-11" db="EMBL/GenBank/DDBJ databases">
        <authorList>
            <person name="Dong K."/>
        </authorList>
    </citation>
    <scope>NUCLEOTIDE SEQUENCE [LARGE SCALE GENOMIC DNA]</scope>
    <source>
        <strain evidence="7 8">NBRC 112902</strain>
    </source>
</reference>
<evidence type="ECO:0000256" key="3">
    <source>
        <dbReference type="ARBA" id="ARBA00023136"/>
    </source>
</evidence>
<evidence type="ECO:0000313" key="7">
    <source>
        <dbReference type="EMBL" id="MTH58510.1"/>
    </source>
</evidence>
<accession>A0A844HFR3</accession>
<dbReference type="Proteomes" id="UP000449846">
    <property type="component" value="Unassembled WGS sequence"/>
</dbReference>
<evidence type="ECO:0000313" key="8">
    <source>
        <dbReference type="Proteomes" id="UP000449846"/>
    </source>
</evidence>
<dbReference type="NCBIfam" id="TIGR01414">
    <property type="entry name" value="autotrans_barl"/>
    <property type="match status" value="1"/>
</dbReference>
<comment type="subcellular location">
    <subcellularLocation>
        <location evidence="1">Membrane</location>
    </subcellularLocation>
</comment>
<keyword evidence="8" id="KW-1185">Reference proteome</keyword>
<dbReference type="InterPro" id="IPR027385">
    <property type="entry name" value="Beta-barrel_OMP"/>
</dbReference>
<dbReference type="Gene3D" id="2.40.160.20">
    <property type="match status" value="1"/>
</dbReference>
<evidence type="ECO:0000256" key="2">
    <source>
        <dbReference type="ARBA" id="ARBA00022729"/>
    </source>
</evidence>
<evidence type="ECO:0000256" key="1">
    <source>
        <dbReference type="ARBA" id="ARBA00004370"/>
    </source>
</evidence>
<name>A0A844HFR3_9RHOB</name>
<keyword evidence="2 5" id="KW-0732">Signal</keyword>
<dbReference type="PANTHER" id="PTHR34001">
    <property type="entry name" value="BLL7405 PROTEIN"/>
    <property type="match status" value="1"/>
</dbReference>
<proteinExistence type="inferred from homology"/>
<comment type="similarity">
    <text evidence="4">Belongs to the Omp25/RopB family.</text>
</comment>
<dbReference type="SUPFAM" id="SSF56925">
    <property type="entry name" value="OMPA-like"/>
    <property type="match status" value="1"/>
</dbReference>
<dbReference type="AlphaFoldDB" id="A0A844HFR3"/>
<dbReference type="PANTHER" id="PTHR34001:SF3">
    <property type="entry name" value="BLL7405 PROTEIN"/>
    <property type="match status" value="1"/>
</dbReference>
<dbReference type="InterPro" id="IPR051692">
    <property type="entry name" value="OMP-like"/>
</dbReference>
<comment type="caution">
    <text evidence="7">The sequence shown here is derived from an EMBL/GenBank/DDBJ whole genome shotgun (WGS) entry which is preliminary data.</text>
</comment>
<sequence>MSMKNITILATSLTLGASVAAYAGGYTPPVAEPVIAPIVVDEPVANWAGGYVGGTLGYGFGGDDRVGVSQGGSLLGDIGDVEVSGANIGIRGGYRWQRDNWVFGPELGWEMTDIRDDTSGIINGTEVEADAKVKNVLALRFKTGYIVQPDTMVYGIAGWGRADIDYELAGEDVSYDADGYILGLGVEKMINDKVSVTGEYEYANFGKESLEAAGYTTEATTKYHNLKIGVNYRF</sequence>
<dbReference type="EMBL" id="WMIG01000001">
    <property type="protein sequence ID" value="MTH58510.1"/>
    <property type="molecule type" value="Genomic_DNA"/>
</dbReference>
<feature type="chain" id="PRO_5032511476" evidence="5">
    <location>
        <begin position="24"/>
        <end position="234"/>
    </location>
</feature>
<keyword evidence="3" id="KW-0472">Membrane</keyword>
<gene>
    <name evidence="7" type="ORF">GL300_04720</name>
</gene>